<dbReference type="SMART" id="SM00342">
    <property type="entry name" value="HTH_ARAC"/>
    <property type="match status" value="1"/>
</dbReference>
<comment type="subcellular location">
    <subcellularLocation>
        <location evidence="1">Cytoplasm</location>
    </subcellularLocation>
</comment>
<evidence type="ECO:0000256" key="1">
    <source>
        <dbReference type="ARBA" id="ARBA00004496"/>
    </source>
</evidence>
<evidence type="ECO:0000256" key="4">
    <source>
        <dbReference type="ARBA" id="ARBA00023012"/>
    </source>
</evidence>
<feature type="modified residue" description="4-aspartylphosphate" evidence="8">
    <location>
        <position position="55"/>
    </location>
</feature>
<gene>
    <name evidence="11" type="ORF">UC3_03566</name>
</gene>
<organism evidence="11 12">
    <name type="scientific">Enterococcus phoeniculicola ATCC BAA-412</name>
    <dbReference type="NCBI Taxonomy" id="1158610"/>
    <lineage>
        <taxon>Bacteria</taxon>
        <taxon>Bacillati</taxon>
        <taxon>Bacillota</taxon>
        <taxon>Bacilli</taxon>
        <taxon>Lactobacillales</taxon>
        <taxon>Enterococcaceae</taxon>
        <taxon>Enterococcus</taxon>
    </lineage>
</organism>
<protein>
    <recommendedName>
        <fullName evidence="13">AraC family transcriptional regulator</fullName>
    </recommendedName>
</protein>
<dbReference type="CDD" id="cd17536">
    <property type="entry name" value="REC_YesN-like"/>
    <property type="match status" value="1"/>
</dbReference>
<dbReference type="eggNOG" id="COG2207">
    <property type="taxonomic scope" value="Bacteria"/>
</dbReference>
<evidence type="ECO:0000256" key="7">
    <source>
        <dbReference type="ARBA" id="ARBA00023163"/>
    </source>
</evidence>
<dbReference type="Gene3D" id="1.10.10.60">
    <property type="entry name" value="Homeodomain-like"/>
    <property type="match status" value="2"/>
</dbReference>
<keyword evidence="6" id="KW-0238">DNA-binding</keyword>
<dbReference type="GO" id="GO:0003700">
    <property type="term" value="F:DNA-binding transcription factor activity"/>
    <property type="evidence" value="ECO:0007669"/>
    <property type="project" value="InterPro"/>
</dbReference>
<evidence type="ECO:0000259" key="10">
    <source>
        <dbReference type="PROSITE" id="PS50110"/>
    </source>
</evidence>
<dbReference type="SUPFAM" id="SSF46689">
    <property type="entry name" value="Homeodomain-like"/>
    <property type="match status" value="2"/>
</dbReference>
<evidence type="ECO:0000313" key="11">
    <source>
        <dbReference type="EMBL" id="EOL40608.1"/>
    </source>
</evidence>
<dbReference type="PATRIC" id="fig|1158610.3.peg.3568"/>
<dbReference type="eggNOG" id="COG4753">
    <property type="taxonomic scope" value="Bacteria"/>
</dbReference>
<dbReference type="InterPro" id="IPR009057">
    <property type="entry name" value="Homeodomain-like_sf"/>
</dbReference>
<evidence type="ECO:0000259" key="9">
    <source>
        <dbReference type="PROSITE" id="PS01124"/>
    </source>
</evidence>
<keyword evidence="2" id="KW-0963">Cytoplasm</keyword>
<dbReference type="InterPro" id="IPR018062">
    <property type="entry name" value="HTH_AraC-typ_CS"/>
</dbReference>
<dbReference type="InterPro" id="IPR001789">
    <property type="entry name" value="Sig_transdc_resp-reg_receiver"/>
</dbReference>
<dbReference type="SMART" id="SM00448">
    <property type="entry name" value="REC"/>
    <property type="match status" value="1"/>
</dbReference>
<evidence type="ECO:0000313" key="12">
    <source>
        <dbReference type="Proteomes" id="UP000013785"/>
    </source>
</evidence>
<dbReference type="PROSITE" id="PS00041">
    <property type="entry name" value="HTH_ARAC_FAMILY_1"/>
    <property type="match status" value="1"/>
</dbReference>
<evidence type="ECO:0000256" key="3">
    <source>
        <dbReference type="ARBA" id="ARBA00022553"/>
    </source>
</evidence>
<keyword evidence="3 8" id="KW-0597">Phosphoprotein</keyword>
<dbReference type="PANTHER" id="PTHR42713">
    <property type="entry name" value="HISTIDINE KINASE-RELATED"/>
    <property type="match status" value="1"/>
</dbReference>
<evidence type="ECO:0008006" key="13">
    <source>
        <dbReference type="Google" id="ProtNLM"/>
    </source>
</evidence>
<dbReference type="STRING" id="154621.RV11_GL002177"/>
<reference evidence="11 12" key="1">
    <citation type="submission" date="2013-02" db="EMBL/GenBank/DDBJ databases">
        <title>The Genome Sequence of Enterococcus phoeniculicola BAA-412.</title>
        <authorList>
            <consortium name="The Broad Institute Genome Sequencing Platform"/>
            <consortium name="The Broad Institute Genome Sequencing Center for Infectious Disease"/>
            <person name="Earl A.M."/>
            <person name="Gilmore M.S."/>
            <person name="Lebreton F."/>
            <person name="Walker B."/>
            <person name="Young S.K."/>
            <person name="Zeng Q."/>
            <person name="Gargeya S."/>
            <person name="Fitzgerald M."/>
            <person name="Haas B."/>
            <person name="Abouelleil A."/>
            <person name="Alvarado L."/>
            <person name="Arachchi H.M."/>
            <person name="Berlin A.M."/>
            <person name="Chapman S.B."/>
            <person name="Dewar J."/>
            <person name="Goldberg J."/>
            <person name="Griggs A."/>
            <person name="Gujja S."/>
            <person name="Hansen M."/>
            <person name="Howarth C."/>
            <person name="Imamovic A."/>
            <person name="Larimer J."/>
            <person name="McCowan C."/>
            <person name="Murphy C."/>
            <person name="Neiman D."/>
            <person name="Pearson M."/>
            <person name="Priest M."/>
            <person name="Roberts A."/>
            <person name="Saif S."/>
            <person name="Shea T."/>
            <person name="Sisk P."/>
            <person name="Sykes S."/>
            <person name="Wortman J."/>
            <person name="Nusbaum C."/>
            <person name="Birren B."/>
        </authorList>
    </citation>
    <scope>NUCLEOTIDE SEQUENCE [LARGE SCALE GENOMIC DNA]</scope>
    <source>
        <strain evidence="11 12">ATCC BAA-412</strain>
    </source>
</reference>
<dbReference type="PROSITE" id="PS01124">
    <property type="entry name" value="HTH_ARAC_FAMILY_2"/>
    <property type="match status" value="1"/>
</dbReference>
<dbReference type="PANTHER" id="PTHR42713:SF3">
    <property type="entry name" value="TRANSCRIPTIONAL REGULATORY PROTEIN HPTR"/>
    <property type="match status" value="1"/>
</dbReference>
<name>R3THP5_9ENTE</name>
<evidence type="ECO:0000256" key="5">
    <source>
        <dbReference type="ARBA" id="ARBA00023015"/>
    </source>
</evidence>
<dbReference type="GO" id="GO:0000160">
    <property type="term" value="P:phosphorelay signal transduction system"/>
    <property type="evidence" value="ECO:0007669"/>
    <property type="project" value="UniProtKB-KW"/>
</dbReference>
<dbReference type="Gene3D" id="3.40.50.2300">
    <property type="match status" value="1"/>
</dbReference>
<keyword evidence="4" id="KW-0902">Two-component regulatory system</keyword>
<sequence>MYKVLLVDDEYMILMGLSKIIPWKDYGFEIAATAENAKDALAILEKESIDLVITDVTMPEMSGLEFIEAAQNQRYTFEFMILSGYQEFDYLKSGLQLGAINYLMKPVNKTELIESLLRVKERLEERIEQKNQQEIYREFLLSQWVNEELDEGEEQEVFTFLGESTGPWRVILGQFKREYRKQFSEWLNRKNQPFYYFRNLGELVYFVIVYQEGESIEPFTRFTQELFLETNWVMSISQPTNEVEEIPEIYRFIRQTYQLHQFYGMQTTHILLPQEESGQDSLIDLSEFNRLVTLNKPAALKEAVQKVFQEVLTLGTSPEDVRHIAFLLFMDIYRQVGQLDDESYLATIQTINKAMTVNELEKLLLKLIDEQKEPVAYSENVQKVLAIIEEQYQEELTLKRISDELHLNVMYLGQLFKKETKRSFSQFLNQHRMEKAQSMLLHSEKNINEIADEIGYNNSTYFSKMFKKMYGVSPKEYRESIERGTLDKKE</sequence>
<feature type="domain" description="Response regulatory" evidence="10">
    <location>
        <begin position="3"/>
        <end position="120"/>
    </location>
</feature>
<keyword evidence="12" id="KW-1185">Reference proteome</keyword>
<dbReference type="EMBL" id="AJAT01000023">
    <property type="protein sequence ID" value="EOL40608.1"/>
    <property type="molecule type" value="Genomic_DNA"/>
</dbReference>
<proteinExistence type="predicted"/>
<dbReference type="PROSITE" id="PS50110">
    <property type="entry name" value="RESPONSE_REGULATORY"/>
    <property type="match status" value="1"/>
</dbReference>
<dbReference type="AlphaFoldDB" id="R3THP5"/>
<dbReference type="InterPro" id="IPR051552">
    <property type="entry name" value="HptR"/>
</dbReference>
<dbReference type="SUPFAM" id="SSF52172">
    <property type="entry name" value="CheY-like"/>
    <property type="match status" value="1"/>
</dbReference>
<dbReference type="GO" id="GO:0043565">
    <property type="term" value="F:sequence-specific DNA binding"/>
    <property type="evidence" value="ECO:0007669"/>
    <property type="project" value="InterPro"/>
</dbReference>
<dbReference type="Proteomes" id="UP000013785">
    <property type="component" value="Unassembled WGS sequence"/>
</dbReference>
<dbReference type="OrthoDB" id="342399at2"/>
<dbReference type="HOGENOM" id="CLU_000445_5_0_9"/>
<evidence type="ECO:0000256" key="8">
    <source>
        <dbReference type="PROSITE-ProRule" id="PRU00169"/>
    </source>
</evidence>
<keyword evidence="7" id="KW-0804">Transcription</keyword>
<dbReference type="RefSeq" id="WP_010770196.1">
    <property type="nucleotide sequence ID" value="NZ_ASWE01000001.1"/>
</dbReference>
<evidence type="ECO:0000256" key="2">
    <source>
        <dbReference type="ARBA" id="ARBA00022490"/>
    </source>
</evidence>
<comment type="caution">
    <text evidence="11">The sequence shown here is derived from an EMBL/GenBank/DDBJ whole genome shotgun (WGS) entry which is preliminary data.</text>
</comment>
<dbReference type="InterPro" id="IPR018060">
    <property type="entry name" value="HTH_AraC"/>
</dbReference>
<dbReference type="PRINTS" id="PR00032">
    <property type="entry name" value="HTHARAC"/>
</dbReference>
<keyword evidence="5" id="KW-0805">Transcription regulation</keyword>
<dbReference type="Pfam" id="PF12833">
    <property type="entry name" value="HTH_18"/>
    <property type="match status" value="1"/>
</dbReference>
<accession>R3THP5</accession>
<evidence type="ECO:0000256" key="6">
    <source>
        <dbReference type="ARBA" id="ARBA00023125"/>
    </source>
</evidence>
<dbReference type="GO" id="GO:0005737">
    <property type="term" value="C:cytoplasm"/>
    <property type="evidence" value="ECO:0007669"/>
    <property type="project" value="UniProtKB-SubCell"/>
</dbReference>
<dbReference type="Pfam" id="PF00072">
    <property type="entry name" value="Response_reg"/>
    <property type="match status" value="1"/>
</dbReference>
<feature type="domain" description="HTH araC/xylS-type" evidence="9">
    <location>
        <begin position="382"/>
        <end position="480"/>
    </location>
</feature>
<dbReference type="InterPro" id="IPR011006">
    <property type="entry name" value="CheY-like_superfamily"/>
</dbReference>
<dbReference type="InterPro" id="IPR020449">
    <property type="entry name" value="Tscrpt_reg_AraC-type_HTH"/>
</dbReference>